<gene>
    <name evidence="1" type="ORF">KFL_005740070</name>
</gene>
<dbReference type="EMBL" id="DF237523">
    <property type="protein sequence ID" value="GAQ89896.1"/>
    <property type="molecule type" value="Genomic_DNA"/>
</dbReference>
<dbReference type="OMA" id="FMDCDML"/>
<evidence type="ECO:0000313" key="2">
    <source>
        <dbReference type="Proteomes" id="UP000054558"/>
    </source>
</evidence>
<dbReference type="AlphaFoldDB" id="A0A1Y1IM80"/>
<dbReference type="OrthoDB" id="590152at2759"/>
<dbReference type="GO" id="GO:0016740">
    <property type="term" value="F:transferase activity"/>
    <property type="evidence" value="ECO:0007669"/>
    <property type="project" value="UniProtKB-KW"/>
</dbReference>
<accession>A0A1Y1IM80</accession>
<dbReference type="Proteomes" id="UP000054558">
    <property type="component" value="Unassembled WGS sequence"/>
</dbReference>
<keyword evidence="1" id="KW-0808">Transferase</keyword>
<reference evidence="1 2" key="1">
    <citation type="journal article" date="2014" name="Nat. Commun.">
        <title>Klebsormidium flaccidum genome reveals primary factors for plant terrestrial adaptation.</title>
        <authorList>
            <person name="Hori K."/>
            <person name="Maruyama F."/>
            <person name="Fujisawa T."/>
            <person name="Togashi T."/>
            <person name="Yamamoto N."/>
            <person name="Seo M."/>
            <person name="Sato S."/>
            <person name="Yamada T."/>
            <person name="Mori H."/>
            <person name="Tajima N."/>
            <person name="Moriyama T."/>
            <person name="Ikeuchi M."/>
            <person name="Watanabe M."/>
            <person name="Wada H."/>
            <person name="Kobayashi K."/>
            <person name="Saito M."/>
            <person name="Masuda T."/>
            <person name="Sasaki-Sekimoto Y."/>
            <person name="Mashiguchi K."/>
            <person name="Awai K."/>
            <person name="Shimojima M."/>
            <person name="Masuda S."/>
            <person name="Iwai M."/>
            <person name="Nobusawa T."/>
            <person name="Narise T."/>
            <person name="Kondo S."/>
            <person name="Saito H."/>
            <person name="Sato R."/>
            <person name="Murakawa M."/>
            <person name="Ihara Y."/>
            <person name="Oshima-Yamada Y."/>
            <person name="Ohtaka K."/>
            <person name="Satoh M."/>
            <person name="Sonobe K."/>
            <person name="Ishii M."/>
            <person name="Ohtani R."/>
            <person name="Kanamori-Sato M."/>
            <person name="Honoki R."/>
            <person name="Miyazaki D."/>
            <person name="Mochizuki H."/>
            <person name="Umetsu J."/>
            <person name="Higashi K."/>
            <person name="Shibata D."/>
            <person name="Kamiya Y."/>
            <person name="Sato N."/>
            <person name="Nakamura Y."/>
            <person name="Tabata S."/>
            <person name="Ida S."/>
            <person name="Kurokawa K."/>
            <person name="Ohta H."/>
        </authorList>
    </citation>
    <scope>NUCLEOTIDE SEQUENCE [LARGE SCALE GENOMIC DNA]</scope>
    <source>
        <strain evidence="1 2">NIES-2285</strain>
    </source>
</reference>
<proteinExistence type="predicted"/>
<sequence length="292" mass="33249">MDSAASSSEGPHHQDPDWERLLFESRLGSVLVLPASSSPETDRAVDVSMRGAKGAKALIHPEFRIFIGYDAKEDVAFQVCKQSILKHASVPVHIVPIKQKDLRDGGLYTRLRDPTESTEFSFTRFLTPYLAGYMGWAMFVDCDFLYTADIKQLTELIDDKYAVMCVKHDYAPTSPTKMDGQIQTTYPRKNWSSMVLYNCGHPKNRILTPELVSQESGAFLHRFQWLDDEDIGNVPETWNWLVGHNKRPEDGKPPKAIHYTCGGPWFKEYAQCEYAELWVAAEKVSLQRELPE</sequence>
<keyword evidence="2" id="KW-1185">Reference proteome</keyword>
<evidence type="ECO:0000313" key="1">
    <source>
        <dbReference type="EMBL" id="GAQ89896.1"/>
    </source>
</evidence>
<dbReference type="SUPFAM" id="SSF53448">
    <property type="entry name" value="Nucleotide-diphospho-sugar transferases"/>
    <property type="match status" value="1"/>
</dbReference>
<name>A0A1Y1IM80_KLENI</name>
<dbReference type="PANTHER" id="PTHR35105">
    <property type="entry name" value="EXPRESSED PROTEIN"/>
    <property type="match status" value="1"/>
</dbReference>
<dbReference type="Gene3D" id="3.90.550.10">
    <property type="entry name" value="Spore Coat Polysaccharide Biosynthesis Protein SpsA, Chain A"/>
    <property type="match status" value="1"/>
</dbReference>
<protein>
    <submittedName>
        <fullName evidence="1">Nucleotide-diphospho-sugar transferases superfamily protein</fullName>
    </submittedName>
</protein>
<organism evidence="1 2">
    <name type="scientific">Klebsormidium nitens</name>
    <name type="common">Green alga</name>
    <name type="synonym">Ulothrix nitens</name>
    <dbReference type="NCBI Taxonomy" id="105231"/>
    <lineage>
        <taxon>Eukaryota</taxon>
        <taxon>Viridiplantae</taxon>
        <taxon>Streptophyta</taxon>
        <taxon>Klebsormidiophyceae</taxon>
        <taxon>Klebsormidiales</taxon>
        <taxon>Klebsormidiaceae</taxon>
        <taxon>Klebsormidium</taxon>
    </lineage>
</organism>
<dbReference type="InterPro" id="IPR029044">
    <property type="entry name" value="Nucleotide-diphossugar_trans"/>
</dbReference>
<dbReference type="PANTHER" id="PTHR35105:SF2">
    <property type="entry name" value="PROTEIN CDI"/>
    <property type="match status" value="1"/>
</dbReference>